<proteinExistence type="inferred from homology"/>
<dbReference type="InterPro" id="IPR001360">
    <property type="entry name" value="Glyco_hydro_1"/>
</dbReference>
<dbReference type="GO" id="GO:0008422">
    <property type="term" value="F:beta-glucosidase activity"/>
    <property type="evidence" value="ECO:0007669"/>
    <property type="project" value="TreeGrafter"/>
</dbReference>
<dbReference type="VEuPathDB" id="FungiDB:HZS61_010790"/>
<keyword evidence="3" id="KW-0326">Glycosidase</keyword>
<reference evidence="5" key="1">
    <citation type="submission" date="2016-09" db="EMBL/GenBank/DDBJ databases">
        <authorList>
            <person name="Guldener U."/>
        </authorList>
    </citation>
    <scope>NUCLEOTIDE SEQUENCE [LARGE SCALE GENOMIC DNA]</scope>
    <source>
        <strain evidence="5">V64-1</strain>
    </source>
</reference>
<dbReference type="PRINTS" id="PR00131">
    <property type="entry name" value="GLHYDRLASE1"/>
</dbReference>
<dbReference type="PROSITE" id="PS00653">
    <property type="entry name" value="GLYCOSYL_HYDROL_F1_2"/>
    <property type="match status" value="1"/>
</dbReference>
<dbReference type="VEuPathDB" id="FungiDB:FOXG_12993"/>
<dbReference type="InterPro" id="IPR017853">
    <property type="entry name" value="GH"/>
</dbReference>
<dbReference type="PANTHER" id="PTHR10353">
    <property type="entry name" value="GLYCOSYL HYDROLASE"/>
    <property type="match status" value="1"/>
</dbReference>
<evidence type="ECO:0000256" key="3">
    <source>
        <dbReference type="ARBA" id="ARBA00023295"/>
    </source>
</evidence>
<dbReference type="FunFam" id="3.20.20.80:FF:000041">
    <property type="entry name" value="Beta-glucosidase 7"/>
    <property type="match status" value="1"/>
</dbReference>
<dbReference type="Gene3D" id="3.20.20.80">
    <property type="entry name" value="Glycosidases"/>
    <property type="match status" value="1"/>
</dbReference>
<dbReference type="AlphaFoldDB" id="A0A2H3U3Y8"/>
<dbReference type="VEuPathDB" id="FungiDB:FOIG_10354"/>
<dbReference type="VEuPathDB" id="FungiDB:FOC4_g10005685"/>
<dbReference type="VEuPathDB" id="FungiDB:FOZG_18516"/>
<protein>
    <submittedName>
        <fullName evidence="4">Related to beta-glucosidase</fullName>
    </submittedName>
</protein>
<dbReference type="VEuPathDB" id="FungiDB:FOC1_g10001899"/>
<keyword evidence="2" id="KW-0378">Hydrolase</keyword>
<dbReference type="SUPFAM" id="SSF51445">
    <property type="entry name" value="(Trans)glycosidases"/>
    <property type="match status" value="1"/>
</dbReference>
<evidence type="ECO:0000313" key="5">
    <source>
        <dbReference type="Proteomes" id="UP000219369"/>
    </source>
</evidence>
<dbReference type="Pfam" id="PF00232">
    <property type="entry name" value="Glyco_hydro_1"/>
    <property type="match status" value="1"/>
</dbReference>
<dbReference type="GO" id="GO:0005975">
    <property type="term" value="P:carbohydrate metabolic process"/>
    <property type="evidence" value="ECO:0007669"/>
    <property type="project" value="InterPro"/>
</dbReference>
<dbReference type="PANTHER" id="PTHR10353:SF36">
    <property type="entry name" value="LP05116P"/>
    <property type="match status" value="1"/>
</dbReference>
<accession>A0A2H3U3Y8</accession>
<dbReference type="VEuPathDB" id="FungiDB:FOZG_14692"/>
<evidence type="ECO:0000256" key="1">
    <source>
        <dbReference type="ARBA" id="ARBA00010838"/>
    </source>
</evidence>
<dbReference type="VEuPathDB" id="FungiDB:FOXG_22961"/>
<gene>
    <name evidence="4" type="ORF">FRV6_12936</name>
</gene>
<evidence type="ECO:0000313" key="4">
    <source>
        <dbReference type="EMBL" id="SCO88809.1"/>
    </source>
</evidence>
<dbReference type="EMBL" id="FMJY01000007">
    <property type="protein sequence ID" value="SCO88809.1"/>
    <property type="molecule type" value="Genomic_DNA"/>
</dbReference>
<name>A0A2H3U3Y8_FUSOX</name>
<sequence>MARQNACAAAPKGLPSDFEWGFATASYQIEGGVRDGGRGPSIWDAFTHLEPSRTNGDNGDIACDHYHRYEEDLDLLAKYGAKAYRFSLSWSRIIPLGGRRDPVNEEGITFYSKIIDGLITRGITPWITLYHWDLPLALQDRYGGWLDTESQLDFEHYAKLCYSRFGDRVRNWITFNEPWVVSIKKGQGFSLGCFAPGRSSTNPDCDAGDSGREPWIVGHNLILAHARAARLYNKEFKSKEAGRIGISLSGDYFEPWDATDPRDQEAAARRMEFWYGWFANPTMLAQDYPPVMREQLGSRLPAFTEDDFALLREADIDFCGMNYYTAQFARHRTAPPPDTDFQGNVDELPVNKEGIPIGELSGSDWLRSSPKSFRKHLLRIYKKYGKPVCVTENGCPCPGEEKMSKEESVDDEFRQRYFRDHLDALVGAIHDGAKVWGYFGWSLMDNLESPPGVSPFPSDTSVSTRTSASATIPLQSLGHTTTQTLEFNQLHLLHHWTVSTSVDLCRCPKTLYIWQEAFPEIGFRYPFVLHALLGLAALHIAYQSPTERTRGWLVGMYHHNEALTGFQKEISNITEENSEALFTWSICNVLYVFATSNPLRQPVDGNPSSATSVQKEKVLGTEWIPMIRGLRAVLEPTHNYFRCGRMKAIMSLGNWYELDPDRDGQDAEDAYFCRARESWSDSDRAEVYEEALQVLRKCRLYSSQFREMDSETRSNWGYNKEWSAPLMFIHFAPDSYFSLLRQRQPPALILFSLFGALLHKIRNYWFLEGWGKAIVEVIADILGSYWKEWLLWPLQVIQE</sequence>
<comment type="similarity">
    <text evidence="1">Belongs to the glycosyl hydrolase 1 family.</text>
</comment>
<evidence type="ECO:0000256" key="2">
    <source>
        <dbReference type="ARBA" id="ARBA00022801"/>
    </source>
</evidence>
<dbReference type="InterPro" id="IPR033132">
    <property type="entry name" value="GH_1_N_CS"/>
</dbReference>
<dbReference type="VEuPathDB" id="FungiDB:FOIG_07483"/>
<dbReference type="Proteomes" id="UP000219369">
    <property type="component" value="Unassembled WGS sequence"/>
</dbReference>
<organism evidence="4 5">
    <name type="scientific">Fusarium oxysporum</name>
    <name type="common">Fusarium vascular wilt</name>
    <dbReference type="NCBI Taxonomy" id="5507"/>
    <lineage>
        <taxon>Eukaryota</taxon>
        <taxon>Fungi</taxon>
        <taxon>Dikarya</taxon>
        <taxon>Ascomycota</taxon>
        <taxon>Pezizomycotina</taxon>
        <taxon>Sordariomycetes</taxon>
        <taxon>Hypocreomycetidae</taxon>
        <taxon>Hypocreales</taxon>
        <taxon>Nectriaceae</taxon>
        <taxon>Fusarium</taxon>
        <taxon>Fusarium oxysporum species complex</taxon>
    </lineage>
</organism>
<dbReference type="OrthoDB" id="65569at2759"/>
<dbReference type="VEuPathDB" id="FungiDB:FOMG_08819"/>